<dbReference type="Gene3D" id="1.10.579.10">
    <property type="entry name" value="DNA Cyclobutane Dipyrimidine Photolyase, subunit A, domain 3"/>
    <property type="match status" value="1"/>
</dbReference>
<dbReference type="Pfam" id="PF03441">
    <property type="entry name" value="FAD_binding_7"/>
    <property type="match status" value="1"/>
</dbReference>
<proteinExistence type="inferred from homology"/>
<feature type="binding site" evidence="4">
    <location>
        <begin position="465"/>
        <end position="467"/>
    </location>
    <ligand>
        <name>FAD</name>
        <dbReference type="ChEBI" id="CHEBI:57692"/>
    </ligand>
</feature>
<dbReference type="AlphaFoldDB" id="A0A6U6UNR9"/>
<evidence type="ECO:0000256" key="2">
    <source>
        <dbReference type="ARBA" id="ARBA00022630"/>
    </source>
</evidence>
<dbReference type="Gene3D" id="3.40.50.620">
    <property type="entry name" value="HUPs"/>
    <property type="match status" value="1"/>
</dbReference>
<dbReference type="InterPro" id="IPR005101">
    <property type="entry name" value="Cryptochr/Photolyase_FAD-bd"/>
</dbReference>
<dbReference type="InterPro" id="IPR002081">
    <property type="entry name" value="Cryptochrome/DNA_photolyase_1"/>
</dbReference>
<dbReference type="PANTHER" id="PTHR11455">
    <property type="entry name" value="CRYPTOCHROME"/>
    <property type="match status" value="1"/>
</dbReference>
<feature type="site" description="Electron transfer via tryptophanyl radical" evidence="5">
    <location>
        <position position="452"/>
    </location>
</feature>
<feature type="region of interest" description="Disordered" evidence="6">
    <location>
        <begin position="612"/>
        <end position="647"/>
    </location>
</feature>
<evidence type="ECO:0000256" key="5">
    <source>
        <dbReference type="PIRSR" id="PIRSR602081-2"/>
    </source>
</evidence>
<dbReference type="GO" id="GO:0071949">
    <property type="term" value="F:FAD binding"/>
    <property type="evidence" value="ECO:0007669"/>
    <property type="project" value="TreeGrafter"/>
</dbReference>
<keyword evidence="2 4" id="KW-0285">Flavoprotein</keyword>
<feature type="region of interest" description="Disordered" evidence="6">
    <location>
        <begin position="571"/>
        <end position="593"/>
    </location>
</feature>
<dbReference type="PANTHER" id="PTHR11455:SF22">
    <property type="entry name" value="CRYPTOCHROME DASH"/>
    <property type="match status" value="1"/>
</dbReference>
<comment type="cofactor">
    <cofactor evidence="4">
        <name>FAD</name>
        <dbReference type="ChEBI" id="CHEBI:57692"/>
    </cofactor>
    <text evidence="4">Binds 1 FAD per subunit.</text>
</comment>
<name>A0A6U6UNR9_9DINO</name>
<dbReference type="InterPro" id="IPR036134">
    <property type="entry name" value="Crypto/Photolyase_FAD-like_sf"/>
</dbReference>
<dbReference type="SUPFAM" id="SSF52425">
    <property type="entry name" value="Cryptochrome/photolyase, N-terminal domain"/>
    <property type="match status" value="1"/>
</dbReference>
<organism evidence="8">
    <name type="scientific">Zooxanthella nutricula</name>
    <dbReference type="NCBI Taxonomy" id="1333877"/>
    <lineage>
        <taxon>Eukaryota</taxon>
        <taxon>Sar</taxon>
        <taxon>Alveolata</taxon>
        <taxon>Dinophyceae</taxon>
        <taxon>Peridiniales</taxon>
        <taxon>Peridiniales incertae sedis</taxon>
        <taxon>Zooxanthella</taxon>
    </lineage>
</organism>
<evidence type="ECO:0000313" key="8">
    <source>
        <dbReference type="EMBL" id="CAD9638770.1"/>
    </source>
</evidence>
<feature type="site" description="Electron transfer via tryptophanyl radical" evidence="5">
    <location>
        <position position="398"/>
    </location>
</feature>
<feature type="site" description="Electron transfer via tryptophanyl radical" evidence="5">
    <location>
        <position position="475"/>
    </location>
</feature>
<dbReference type="Gene3D" id="1.25.40.80">
    <property type="match status" value="1"/>
</dbReference>
<evidence type="ECO:0000256" key="6">
    <source>
        <dbReference type="SAM" id="MobiDB-lite"/>
    </source>
</evidence>
<dbReference type="InterPro" id="IPR014729">
    <property type="entry name" value="Rossmann-like_a/b/a_fold"/>
</dbReference>
<dbReference type="PROSITE" id="PS51645">
    <property type="entry name" value="PHR_CRY_ALPHA_BETA"/>
    <property type="match status" value="1"/>
</dbReference>
<sequence length="647" mass="68806">MAVPAVATIIWHRRDLRLADNELYADVASVGAQSAAPLVPVFVVDPCDFAPGPSCVPQAPHQVARVGPFACRFLLECLEDLRRSLRGRRSELYVRVGRPGEALPALVDELRAQGWNGAIRAVWHDEAGSYEESEARQVRAALERAGVSCASRFGCAMWHPGDLPSTAAGWGVGQKGRGKGKTVKEERKHTGSSAVVEAECSGPAWEILSQLGVQSFRRKAKATTRIREPYAEPAMLPAPVDKLAPGNVPSLSELLGPACESSVFGLSIDEVRGLVQAAAAGPDKRSSYPLPGGESAARLRLASFVSGAAGSVSRDGGGGFDVGVDSSSKLSAYLAFGCLSPRAIVAAYKSRADGRAEWLAEQLEMRDFWIHCARAQGSALFNRDNDGTNPAALAASHWQPCRPQVWRRWATGSTGLPVMDAAMSELLATGFTSNRPRQICVSFLARDMAFDWRLGAEYFQWLLVDHDVGSNWGNWRYFAGVGCDPKQRYYCSISQGLRYDPDASFVRLWLPALRSLSAKEAHLVALPGRRSSALLAEPWPEAAIDPMGHISFQDKKLLGPAGSAVQARADDWPRQAHAAGRGGKAGGGKTGGGYRDKSAMASLVGVADPDASCAAGSGGGGSSRGAATKGRRWQPRGGPVDHAGLGA</sequence>
<dbReference type="GO" id="GO:0003677">
    <property type="term" value="F:DNA binding"/>
    <property type="evidence" value="ECO:0007669"/>
    <property type="project" value="TreeGrafter"/>
</dbReference>
<dbReference type="PRINTS" id="PR00147">
    <property type="entry name" value="DNAPHOTLYASE"/>
</dbReference>
<evidence type="ECO:0000256" key="3">
    <source>
        <dbReference type="ARBA" id="ARBA00022827"/>
    </source>
</evidence>
<feature type="domain" description="Photolyase/cryptochrome alpha/beta" evidence="7">
    <location>
        <begin position="6"/>
        <end position="157"/>
    </location>
</feature>
<dbReference type="SUPFAM" id="SSF48173">
    <property type="entry name" value="Cryptochrome/photolyase FAD-binding domain"/>
    <property type="match status" value="1"/>
</dbReference>
<feature type="compositionally biased region" description="Gly residues" evidence="6">
    <location>
        <begin position="580"/>
        <end position="593"/>
    </location>
</feature>
<protein>
    <recommendedName>
        <fullName evidence="7">Photolyase/cryptochrome alpha/beta domain-containing protein</fullName>
    </recommendedName>
</protein>
<feature type="binding site" evidence="4">
    <location>
        <begin position="327"/>
        <end position="331"/>
    </location>
    <ligand>
        <name>FAD</name>
        <dbReference type="ChEBI" id="CHEBI:57692"/>
    </ligand>
</feature>
<evidence type="ECO:0000256" key="1">
    <source>
        <dbReference type="ARBA" id="ARBA00005862"/>
    </source>
</evidence>
<evidence type="ECO:0000256" key="4">
    <source>
        <dbReference type="PIRSR" id="PIRSR602081-1"/>
    </source>
</evidence>
<keyword evidence="3 4" id="KW-0274">FAD</keyword>
<dbReference type="InterPro" id="IPR006050">
    <property type="entry name" value="DNA_photolyase_N"/>
</dbReference>
<dbReference type="GO" id="GO:0003904">
    <property type="term" value="F:deoxyribodipyrimidine photo-lyase activity"/>
    <property type="evidence" value="ECO:0007669"/>
    <property type="project" value="TreeGrafter"/>
</dbReference>
<reference evidence="8" key="1">
    <citation type="submission" date="2021-01" db="EMBL/GenBank/DDBJ databases">
        <authorList>
            <person name="Corre E."/>
            <person name="Pelletier E."/>
            <person name="Niang G."/>
            <person name="Scheremetjew M."/>
            <person name="Finn R."/>
            <person name="Kale V."/>
            <person name="Holt S."/>
            <person name="Cochrane G."/>
            <person name="Meng A."/>
            <person name="Brown T."/>
            <person name="Cohen L."/>
        </authorList>
    </citation>
    <scope>NUCLEOTIDE SEQUENCE</scope>
    <source>
        <strain evidence="8">RCC3387</strain>
    </source>
</reference>
<accession>A0A6U6UNR9</accession>
<dbReference type="Pfam" id="PF00875">
    <property type="entry name" value="DNA_photolyase"/>
    <property type="match status" value="1"/>
</dbReference>
<dbReference type="InterPro" id="IPR036155">
    <property type="entry name" value="Crypto/Photolyase_N_sf"/>
</dbReference>
<feature type="region of interest" description="Disordered" evidence="6">
    <location>
        <begin position="167"/>
        <end position="190"/>
    </location>
</feature>
<evidence type="ECO:0000259" key="7">
    <source>
        <dbReference type="PROSITE" id="PS51645"/>
    </source>
</evidence>
<gene>
    <name evidence="8" type="ORF">BRAN1462_LOCUS56592</name>
</gene>
<dbReference type="GO" id="GO:0000719">
    <property type="term" value="P:photoreactive repair"/>
    <property type="evidence" value="ECO:0007669"/>
    <property type="project" value="TreeGrafter"/>
</dbReference>
<dbReference type="EMBL" id="HBGW01089224">
    <property type="protein sequence ID" value="CAD9638770.1"/>
    <property type="molecule type" value="Transcribed_RNA"/>
</dbReference>
<comment type="similarity">
    <text evidence="1">Belongs to the DNA photolyase class-1 family.</text>
</comment>